<name>A0ABN1IM20_9FLAO</name>
<dbReference type="EMBL" id="BAAAGE010000001">
    <property type="protein sequence ID" value="GAA0717085.1"/>
    <property type="molecule type" value="Genomic_DNA"/>
</dbReference>
<dbReference type="SUPFAM" id="SSF88713">
    <property type="entry name" value="Glycoside hydrolase/deacetylase"/>
    <property type="match status" value="1"/>
</dbReference>
<proteinExistence type="predicted"/>
<keyword evidence="5" id="KW-1185">Reference proteome</keyword>
<accession>A0ABN1IM20</accession>
<dbReference type="Proteomes" id="UP001501758">
    <property type="component" value="Unassembled WGS sequence"/>
</dbReference>
<reference evidence="4 5" key="1">
    <citation type="journal article" date="2019" name="Int. J. Syst. Evol. Microbiol.">
        <title>The Global Catalogue of Microorganisms (GCM) 10K type strain sequencing project: providing services to taxonomists for standard genome sequencing and annotation.</title>
        <authorList>
            <consortium name="The Broad Institute Genomics Platform"/>
            <consortium name="The Broad Institute Genome Sequencing Center for Infectious Disease"/>
            <person name="Wu L."/>
            <person name="Ma J."/>
        </authorList>
    </citation>
    <scope>NUCLEOTIDE SEQUENCE [LARGE SCALE GENOMIC DNA]</scope>
    <source>
        <strain evidence="4 5">JCM 15974</strain>
    </source>
</reference>
<dbReference type="RefSeq" id="WP_343911592.1">
    <property type="nucleotide sequence ID" value="NZ_BAAAGE010000001.1"/>
</dbReference>
<dbReference type="Gene3D" id="3.20.20.370">
    <property type="entry name" value="Glycoside hydrolase/deacetylase"/>
    <property type="match status" value="1"/>
</dbReference>
<gene>
    <name evidence="4" type="ORF">GCM10009430_13530</name>
</gene>
<keyword evidence="1" id="KW-0479">Metal-binding</keyword>
<dbReference type="PROSITE" id="PS51677">
    <property type="entry name" value="NODB"/>
    <property type="match status" value="1"/>
</dbReference>
<dbReference type="InterPro" id="IPR002509">
    <property type="entry name" value="NODB_dom"/>
</dbReference>
<dbReference type="PANTHER" id="PTHR10587:SF133">
    <property type="entry name" value="CHITIN DEACETYLASE 1-RELATED"/>
    <property type="match status" value="1"/>
</dbReference>
<dbReference type="PANTHER" id="PTHR10587">
    <property type="entry name" value="GLYCOSYL TRANSFERASE-RELATED"/>
    <property type="match status" value="1"/>
</dbReference>
<evidence type="ECO:0000256" key="2">
    <source>
        <dbReference type="ARBA" id="ARBA00022801"/>
    </source>
</evidence>
<evidence type="ECO:0000259" key="3">
    <source>
        <dbReference type="PROSITE" id="PS51677"/>
    </source>
</evidence>
<evidence type="ECO:0000313" key="4">
    <source>
        <dbReference type="EMBL" id="GAA0717085.1"/>
    </source>
</evidence>
<dbReference type="CDD" id="cd10959">
    <property type="entry name" value="CE4_NodB_like_3"/>
    <property type="match status" value="1"/>
</dbReference>
<protein>
    <submittedName>
        <fullName evidence="4">Polysaccharide deacetylase family protein</fullName>
    </submittedName>
</protein>
<evidence type="ECO:0000313" key="5">
    <source>
        <dbReference type="Proteomes" id="UP001501758"/>
    </source>
</evidence>
<feature type="domain" description="NodB homology" evidence="3">
    <location>
        <begin position="29"/>
        <end position="210"/>
    </location>
</feature>
<evidence type="ECO:0000256" key="1">
    <source>
        <dbReference type="ARBA" id="ARBA00022723"/>
    </source>
</evidence>
<sequence length="212" mass="24626">MDIIPSKTPNSIKLLFPNYVWDFYAKNEKKIYLTFDDGPIPEITEFVLEQLTLFKAKATFFCIGDNIRKHPEIFNKIIQDDHSIGNHTMHHVKARKTSFSNYIDDTLCCESEISKHISLKNKLFRPPYGQLNKSKLSELKRLGYEIILWDVLAKDWMHSITPEECTKIVIKNTRNGSIIIFHDSVKASKNLIATLPKILQYFTEQGCVFDKI</sequence>
<keyword evidence="2" id="KW-0378">Hydrolase</keyword>
<dbReference type="InterPro" id="IPR050248">
    <property type="entry name" value="Polysacc_deacetylase_ArnD"/>
</dbReference>
<organism evidence="4 5">
    <name type="scientific">Aquimarina litoralis</name>
    <dbReference type="NCBI Taxonomy" id="584605"/>
    <lineage>
        <taxon>Bacteria</taxon>
        <taxon>Pseudomonadati</taxon>
        <taxon>Bacteroidota</taxon>
        <taxon>Flavobacteriia</taxon>
        <taxon>Flavobacteriales</taxon>
        <taxon>Flavobacteriaceae</taxon>
        <taxon>Aquimarina</taxon>
    </lineage>
</organism>
<dbReference type="InterPro" id="IPR011330">
    <property type="entry name" value="Glyco_hydro/deAcase_b/a-brl"/>
</dbReference>
<dbReference type="Pfam" id="PF01522">
    <property type="entry name" value="Polysacc_deac_1"/>
    <property type="match status" value="1"/>
</dbReference>
<comment type="caution">
    <text evidence="4">The sequence shown here is derived from an EMBL/GenBank/DDBJ whole genome shotgun (WGS) entry which is preliminary data.</text>
</comment>